<dbReference type="SUPFAM" id="SSF143842">
    <property type="entry name" value="YwmB-like"/>
    <property type="match status" value="1"/>
</dbReference>
<sequence length="250" mass="27512">MQKSWVNAIIVLSIIGIIFGWVRHADARSGQEALHLLNTVKPYMMNEQHITFKYTGYYGTCAGSDLNILQTGKKLSQAFEIPQKEQLDESNSHAVYSAQKEIAPGNVVTLTVASPAGSNGCYTVLKLDASEQADPSELMNWQEQTGDQLKKLVIQGQWNVMVQGYMNEQVLDGKNNANELAQAVAQSFKGKTVESYSDSKTISLSLASDEFQTSIQSGNQTVNLQLALHQESTSGKWRLTAGTPIITMEY</sequence>
<dbReference type="Gene3D" id="3.30.360.40">
    <property type="entry name" value="YwmB-like"/>
    <property type="match status" value="1"/>
</dbReference>
<feature type="transmembrane region" description="Helical" evidence="1">
    <location>
        <begin position="6"/>
        <end position="22"/>
    </location>
</feature>
<dbReference type="InterPro" id="IPR014794">
    <property type="entry name" value="DUF1779"/>
</dbReference>
<dbReference type="Proteomes" id="UP001260980">
    <property type="component" value="Unassembled WGS sequence"/>
</dbReference>
<dbReference type="RefSeq" id="WP_315955752.1">
    <property type="nucleotide sequence ID" value="NZ_JAWCUD010000016.1"/>
</dbReference>
<keyword evidence="3" id="KW-1185">Reference proteome</keyword>
<name>A0ABU3RNT4_9BACL</name>
<dbReference type="Pfam" id="PF08680">
    <property type="entry name" value="DUF1779"/>
    <property type="match status" value="1"/>
</dbReference>
<proteinExistence type="predicted"/>
<evidence type="ECO:0000256" key="1">
    <source>
        <dbReference type="SAM" id="Phobius"/>
    </source>
</evidence>
<keyword evidence="1" id="KW-0812">Transmembrane</keyword>
<dbReference type="EMBL" id="JAWCUD010000016">
    <property type="protein sequence ID" value="MDU0205883.1"/>
    <property type="molecule type" value="Genomic_DNA"/>
</dbReference>
<gene>
    <name evidence="2" type="ORF">RQP52_32875</name>
</gene>
<keyword evidence="1" id="KW-0472">Membrane</keyword>
<organism evidence="2 3">
    <name type="scientific">Paenibacillus violae</name>
    <dbReference type="NCBI Taxonomy" id="3077234"/>
    <lineage>
        <taxon>Bacteria</taxon>
        <taxon>Bacillati</taxon>
        <taxon>Bacillota</taxon>
        <taxon>Bacilli</taxon>
        <taxon>Bacillales</taxon>
        <taxon>Paenibacillaceae</taxon>
        <taxon>Paenibacillus</taxon>
    </lineage>
</organism>
<keyword evidence="1" id="KW-1133">Transmembrane helix</keyword>
<accession>A0ABU3RNT4</accession>
<protein>
    <submittedName>
        <fullName evidence="2">YwmB family TATA-box binding protein</fullName>
    </submittedName>
</protein>
<evidence type="ECO:0000313" key="2">
    <source>
        <dbReference type="EMBL" id="MDU0205883.1"/>
    </source>
</evidence>
<dbReference type="InterPro" id="IPR036209">
    <property type="entry name" value="YwmB-like_sf"/>
</dbReference>
<reference evidence="2 3" key="1">
    <citation type="submission" date="2023-10" db="EMBL/GenBank/DDBJ databases">
        <title>Paenibacillus strain PFR10 Genome sequencing and assembly.</title>
        <authorList>
            <person name="Kim I."/>
        </authorList>
    </citation>
    <scope>NUCLEOTIDE SEQUENCE [LARGE SCALE GENOMIC DNA]</scope>
    <source>
        <strain evidence="2 3">PFR10</strain>
    </source>
</reference>
<evidence type="ECO:0000313" key="3">
    <source>
        <dbReference type="Proteomes" id="UP001260980"/>
    </source>
</evidence>
<comment type="caution">
    <text evidence="2">The sequence shown here is derived from an EMBL/GenBank/DDBJ whole genome shotgun (WGS) entry which is preliminary data.</text>
</comment>